<evidence type="ECO:0000313" key="3">
    <source>
        <dbReference type="Proteomes" id="UP000017836"/>
    </source>
</evidence>
<feature type="region of interest" description="Disordered" evidence="1">
    <location>
        <begin position="1"/>
        <end position="32"/>
    </location>
</feature>
<name>W1PNR0_AMBTC</name>
<dbReference type="Proteomes" id="UP000017836">
    <property type="component" value="Unassembled WGS sequence"/>
</dbReference>
<proteinExistence type="predicted"/>
<protein>
    <submittedName>
        <fullName evidence="2">Uncharacterized protein</fullName>
    </submittedName>
</protein>
<dbReference type="AlphaFoldDB" id="W1PNR0"/>
<sequence length="76" mass="8362">MSITKTVENSISRSRGSSAPCPPGWNNTTNKRNFVRFLSTKHGSLKRSVGPEETPFPFASQRGGIYLIPITRRGSP</sequence>
<dbReference type="HOGENOM" id="CLU_2657753_0_0_1"/>
<organism evidence="2 3">
    <name type="scientific">Amborella trichopoda</name>
    <dbReference type="NCBI Taxonomy" id="13333"/>
    <lineage>
        <taxon>Eukaryota</taxon>
        <taxon>Viridiplantae</taxon>
        <taxon>Streptophyta</taxon>
        <taxon>Embryophyta</taxon>
        <taxon>Tracheophyta</taxon>
        <taxon>Spermatophyta</taxon>
        <taxon>Magnoliopsida</taxon>
        <taxon>Amborellales</taxon>
        <taxon>Amborellaceae</taxon>
        <taxon>Amborella</taxon>
    </lineage>
</organism>
<feature type="compositionally biased region" description="Polar residues" evidence="1">
    <location>
        <begin position="1"/>
        <end position="17"/>
    </location>
</feature>
<evidence type="ECO:0000256" key="1">
    <source>
        <dbReference type="SAM" id="MobiDB-lite"/>
    </source>
</evidence>
<dbReference type="eggNOG" id="ENOG502RXWR">
    <property type="taxonomic scope" value="Eukaryota"/>
</dbReference>
<keyword evidence="3" id="KW-1185">Reference proteome</keyword>
<gene>
    <name evidence="2" type="ORF">AMTR_s00017p00257600</name>
</gene>
<evidence type="ECO:0000313" key="2">
    <source>
        <dbReference type="EMBL" id="ERN08810.1"/>
    </source>
</evidence>
<dbReference type="EMBL" id="KI393256">
    <property type="protein sequence ID" value="ERN08810.1"/>
    <property type="molecule type" value="Genomic_DNA"/>
</dbReference>
<accession>W1PNR0</accession>
<dbReference type="Gramene" id="ERN08810">
    <property type="protein sequence ID" value="ERN08810"/>
    <property type="gene ID" value="AMTR_s00017p00257600"/>
</dbReference>
<reference evidence="3" key="1">
    <citation type="journal article" date="2013" name="Science">
        <title>The Amborella genome and the evolution of flowering plants.</title>
        <authorList>
            <consortium name="Amborella Genome Project"/>
        </authorList>
    </citation>
    <scope>NUCLEOTIDE SEQUENCE [LARGE SCALE GENOMIC DNA]</scope>
</reference>